<dbReference type="AlphaFoldDB" id="A0A5B7HC76"/>
<dbReference type="Proteomes" id="UP000324222">
    <property type="component" value="Unassembled WGS sequence"/>
</dbReference>
<gene>
    <name evidence="1" type="ORF">E2C01_060707</name>
</gene>
<evidence type="ECO:0000313" key="1">
    <source>
        <dbReference type="EMBL" id="MPC66558.1"/>
    </source>
</evidence>
<dbReference type="EMBL" id="VSRR010024927">
    <property type="protein sequence ID" value="MPC66558.1"/>
    <property type="molecule type" value="Genomic_DNA"/>
</dbReference>
<protein>
    <submittedName>
        <fullName evidence="1">Uncharacterized protein</fullName>
    </submittedName>
</protein>
<organism evidence="1 2">
    <name type="scientific">Portunus trituberculatus</name>
    <name type="common">Swimming crab</name>
    <name type="synonym">Neptunus trituberculatus</name>
    <dbReference type="NCBI Taxonomy" id="210409"/>
    <lineage>
        <taxon>Eukaryota</taxon>
        <taxon>Metazoa</taxon>
        <taxon>Ecdysozoa</taxon>
        <taxon>Arthropoda</taxon>
        <taxon>Crustacea</taxon>
        <taxon>Multicrustacea</taxon>
        <taxon>Malacostraca</taxon>
        <taxon>Eumalacostraca</taxon>
        <taxon>Eucarida</taxon>
        <taxon>Decapoda</taxon>
        <taxon>Pleocyemata</taxon>
        <taxon>Brachyura</taxon>
        <taxon>Eubrachyura</taxon>
        <taxon>Portunoidea</taxon>
        <taxon>Portunidae</taxon>
        <taxon>Portuninae</taxon>
        <taxon>Portunus</taxon>
    </lineage>
</organism>
<accession>A0A5B7HC76</accession>
<name>A0A5B7HC76_PORTR</name>
<keyword evidence="2" id="KW-1185">Reference proteome</keyword>
<comment type="caution">
    <text evidence="1">The sequence shown here is derived from an EMBL/GenBank/DDBJ whole genome shotgun (WGS) entry which is preliminary data.</text>
</comment>
<evidence type="ECO:0000313" key="2">
    <source>
        <dbReference type="Proteomes" id="UP000324222"/>
    </source>
</evidence>
<proteinExistence type="predicted"/>
<sequence>MTSSLMMESTPLSTSSRCRVFAKSSLIFLFPLHGCGVRSSREAMRHKEKMDGVEVDEDP</sequence>
<reference evidence="1 2" key="1">
    <citation type="submission" date="2019-05" db="EMBL/GenBank/DDBJ databases">
        <title>Another draft genome of Portunus trituberculatus and its Hox gene families provides insights of decapod evolution.</title>
        <authorList>
            <person name="Jeong J.-H."/>
            <person name="Song I."/>
            <person name="Kim S."/>
            <person name="Choi T."/>
            <person name="Kim D."/>
            <person name="Ryu S."/>
            <person name="Kim W."/>
        </authorList>
    </citation>
    <scope>NUCLEOTIDE SEQUENCE [LARGE SCALE GENOMIC DNA]</scope>
    <source>
        <tissue evidence="1">Muscle</tissue>
    </source>
</reference>